<protein>
    <recommendedName>
        <fullName evidence="14">Fatty acid 2-hydroxylase</fullName>
        <ecNumber evidence="14">1.-.-.-</ecNumber>
    </recommendedName>
</protein>
<dbReference type="WBParaSite" id="DME_0000284501-mRNA-1">
    <property type="protein sequence ID" value="DME_0000284501-mRNA-1"/>
    <property type="gene ID" value="DME_0000284501"/>
</dbReference>
<feature type="binding site" evidence="15">
    <location>
        <position position="286"/>
    </location>
    <ligand>
        <name>Zn(2+)</name>
        <dbReference type="ChEBI" id="CHEBI:29105"/>
        <label>1</label>
    </ligand>
</feature>
<evidence type="ECO:0000256" key="6">
    <source>
        <dbReference type="ARBA" id="ARBA00022824"/>
    </source>
</evidence>
<feature type="binding site" evidence="15">
    <location>
        <position position="189"/>
    </location>
    <ligand>
        <name>Zn(2+)</name>
        <dbReference type="ChEBI" id="CHEBI:29105"/>
        <label>1</label>
    </ligand>
</feature>
<feature type="binding site" evidence="15">
    <location>
        <position position="210"/>
    </location>
    <ligand>
        <name>Zn(2+)</name>
        <dbReference type="ChEBI" id="CHEBI:29105"/>
        <label>1</label>
    </ligand>
</feature>
<feature type="binding site" evidence="15">
    <location>
        <position position="290"/>
    </location>
    <ligand>
        <name>Zn(2+)</name>
        <dbReference type="ChEBI" id="CHEBI:29105"/>
        <label>1</label>
    </ligand>
</feature>
<feature type="binding site" evidence="15">
    <location>
        <position position="265"/>
    </location>
    <ligand>
        <name>Zn(2+)</name>
        <dbReference type="ChEBI" id="CHEBI:29105"/>
        <label>1</label>
    </ligand>
</feature>
<dbReference type="PANTHER" id="PTHR12863">
    <property type="entry name" value="FATTY ACID HYDROXYLASE"/>
    <property type="match status" value="1"/>
</dbReference>
<keyword evidence="6 14" id="KW-0256">Endoplasmic reticulum</keyword>
<feature type="binding site" evidence="15">
    <location>
        <position position="289"/>
    </location>
    <ligand>
        <name>Zn(2+)</name>
        <dbReference type="ChEBI" id="CHEBI:29105"/>
        <label>1</label>
    </ligand>
</feature>
<accession>A0A158Q3P6</accession>
<keyword evidence="7 14" id="KW-0276">Fatty acid metabolism</keyword>
<evidence type="ECO:0000256" key="13">
    <source>
        <dbReference type="ARBA" id="ARBA00023160"/>
    </source>
</evidence>
<proteinExistence type="inferred from homology"/>
<dbReference type="GO" id="GO:0005789">
    <property type="term" value="C:endoplasmic reticulum membrane"/>
    <property type="evidence" value="ECO:0007669"/>
    <property type="project" value="UniProtKB-SubCell"/>
</dbReference>
<dbReference type="InterPro" id="IPR006694">
    <property type="entry name" value="Fatty_acid_hydroxylase"/>
</dbReference>
<keyword evidence="16" id="KW-0349">Heme</keyword>
<keyword evidence="3 14" id="KW-0444">Lipid biosynthesis</keyword>
<reference evidence="22" key="1">
    <citation type="submission" date="2016-04" db="UniProtKB">
        <authorList>
            <consortium name="WormBaseParasite"/>
        </authorList>
    </citation>
    <scope>IDENTIFICATION</scope>
</reference>
<evidence type="ECO:0000256" key="5">
    <source>
        <dbReference type="ARBA" id="ARBA00022723"/>
    </source>
</evidence>
<feature type="binding site" evidence="15">
    <location>
        <position position="269"/>
    </location>
    <ligand>
        <name>Zn(2+)</name>
        <dbReference type="ChEBI" id="CHEBI:29105"/>
        <label>1</label>
    </ligand>
</feature>
<evidence type="ECO:0000256" key="11">
    <source>
        <dbReference type="ARBA" id="ARBA00023098"/>
    </source>
</evidence>
<dbReference type="EC" id="1.-.-.-" evidence="14"/>
<evidence type="ECO:0000256" key="15">
    <source>
        <dbReference type="PIRSR" id="PIRSR005149-1"/>
    </source>
</evidence>
<evidence type="ECO:0000313" key="21">
    <source>
        <dbReference type="Proteomes" id="UP000274756"/>
    </source>
</evidence>
<comment type="subcellular location">
    <subcellularLocation>
        <location evidence="1">Endoplasmic reticulum membrane</location>
        <topology evidence="1">Multi-pass membrane protein</topology>
    </subcellularLocation>
</comment>
<dbReference type="EMBL" id="UYYG01000001">
    <property type="protein sequence ID" value="VDN50101.1"/>
    <property type="molecule type" value="Genomic_DNA"/>
</dbReference>
<dbReference type="PROSITE" id="PS50255">
    <property type="entry name" value="CYTOCHROME_B5_2"/>
    <property type="match status" value="1"/>
</dbReference>
<dbReference type="GO" id="GO:0080132">
    <property type="term" value="F:fatty acid 2-hydroxylase activity"/>
    <property type="evidence" value="ECO:0007669"/>
    <property type="project" value="InterPro"/>
</dbReference>
<evidence type="ECO:0000256" key="4">
    <source>
        <dbReference type="ARBA" id="ARBA00022692"/>
    </source>
</evidence>
<comment type="function">
    <text evidence="14">Catalyzes stereospecific hydroxylation of free fatty acids at the C-2 position to produce (R)-2-hydroxy fatty acids, which are building blocks of sphingolipids and glycosphingolipids common in neural tissue and epidermis. Plays an essential role in the synthesis of galactosphingolipids of the myelin sheath. Responsible for the synthesis of sphingolipids and glycosphingolipids involved in the formation of epidermal lamellar bodies critical for skin permeability barrier. Participates in the synthesis of glycosphingolipids and a fraction of type II wax diesters in sebaceous gland, specifically regulating hair follicle homeostasis. Involved in the synthesis of sphingolipids of plasma membrane rafts, controlling lipid raft mobility and trafficking of raft-associated proteins.</text>
</comment>
<dbReference type="Proteomes" id="UP000038040">
    <property type="component" value="Unplaced"/>
</dbReference>
<dbReference type="GO" id="GO:0005506">
    <property type="term" value="F:iron ion binding"/>
    <property type="evidence" value="ECO:0007669"/>
    <property type="project" value="UniProtKB-UniRule"/>
</dbReference>
<evidence type="ECO:0000256" key="9">
    <source>
        <dbReference type="ARBA" id="ARBA00022989"/>
    </source>
</evidence>
<dbReference type="InterPro" id="IPR001199">
    <property type="entry name" value="Cyt_B5-like_heme/steroid-bd"/>
</dbReference>
<dbReference type="SUPFAM" id="SSF55856">
    <property type="entry name" value="Cytochrome b5-like heme/steroid binding domain"/>
    <property type="match status" value="1"/>
</dbReference>
<feature type="transmembrane region" description="Helical" evidence="17">
    <location>
        <begin position="220"/>
        <end position="238"/>
    </location>
</feature>
<dbReference type="OrthoDB" id="2204368at2759"/>
<evidence type="ECO:0000313" key="22">
    <source>
        <dbReference type="WBParaSite" id="DME_0000284501-mRNA-1"/>
    </source>
</evidence>
<name>A0A158Q3P6_DRAME</name>
<dbReference type="Pfam" id="PF04116">
    <property type="entry name" value="FA_hydroxylase"/>
    <property type="match status" value="1"/>
</dbReference>
<dbReference type="STRING" id="318479.A0A158Q3P6"/>
<keyword evidence="4 17" id="KW-0812">Transmembrane</keyword>
<dbReference type="GO" id="GO:0006633">
    <property type="term" value="P:fatty acid biosynthetic process"/>
    <property type="evidence" value="ECO:0007669"/>
    <property type="project" value="UniProtKB-KW"/>
</dbReference>
<sequence length="317" mass="37069">MGFNVSEKPLLLRIKGKLYDVALFANKHPGGRKVLDRLAGEGVDEYMVGIKRILGVKHEHSDAAYGLLERYSIDKCHAITDVDEMLTGKPMLSKVGTLGDRYWTWIHQPYDGVLRLFESDLLEIFTRTYWWVIPIFWMPLVIFFTIKAYAVLFPKYGIFYGLLFWMFFFGLGILLWTLLEYILHRFAFHWQPDPKSPNQIIFHFLLHGLHHKTPMDGQRLVFPPLPAIPIVTCFYFFYVSFLPYPIFNCFVGGKLFGYVIYDLTHYYLHHGSPAPKSNLHYLKVYHYNHHFKDFNLAFGISTLLWDHIFGTVGMGPL</sequence>
<keyword evidence="12 14" id="KW-0472">Membrane</keyword>
<evidence type="ECO:0000256" key="3">
    <source>
        <dbReference type="ARBA" id="ARBA00022516"/>
    </source>
</evidence>
<feature type="binding site" evidence="15">
    <location>
        <position position="207"/>
    </location>
    <ligand>
        <name>Zn(2+)</name>
        <dbReference type="ChEBI" id="CHEBI:29105"/>
        <label>1</label>
    </ligand>
</feature>
<dbReference type="InterPro" id="IPR036400">
    <property type="entry name" value="Cyt_B5-like_heme/steroid_sf"/>
</dbReference>
<dbReference type="PIRSF" id="PIRSF005149">
    <property type="entry name" value="IPC-B_HD"/>
    <property type="match status" value="1"/>
</dbReference>
<feature type="transmembrane region" description="Helical" evidence="17">
    <location>
        <begin position="158"/>
        <end position="179"/>
    </location>
</feature>
<dbReference type="PANTHER" id="PTHR12863:SF1">
    <property type="entry name" value="FATTY ACID 2-HYDROXYLASE"/>
    <property type="match status" value="1"/>
</dbReference>
<comment type="cofactor">
    <cofactor evidence="14 15">
        <name>Zn(2+)</name>
        <dbReference type="ChEBI" id="CHEBI:29105"/>
    </cofactor>
    <text evidence="14 15">Binds 2 Zn(2+) ions per subunit that likely form a catalytic dimetal center.</text>
</comment>
<keyword evidence="5 14" id="KW-0479">Metal-binding</keyword>
<evidence type="ECO:0000259" key="18">
    <source>
        <dbReference type="PROSITE" id="PS50255"/>
    </source>
</evidence>
<evidence type="ECO:0000256" key="2">
    <source>
        <dbReference type="ARBA" id="ARBA00005747"/>
    </source>
</evidence>
<feature type="binding site" description="axial binding residue" evidence="16">
    <location>
        <position position="60"/>
    </location>
    <ligand>
        <name>heme</name>
        <dbReference type="ChEBI" id="CHEBI:30413"/>
    </ligand>
    <ligandPart>
        <name>Fe</name>
        <dbReference type="ChEBI" id="CHEBI:18248"/>
    </ligandPart>
</feature>
<evidence type="ECO:0000256" key="16">
    <source>
        <dbReference type="PIRSR" id="PIRSR005149-50"/>
    </source>
</evidence>
<feature type="binding site" evidence="15">
    <location>
        <position position="211"/>
    </location>
    <ligand>
        <name>Zn(2+)</name>
        <dbReference type="ChEBI" id="CHEBI:29105"/>
        <label>1</label>
    </ligand>
</feature>
<keyword evidence="8 15" id="KW-0862">Zinc</keyword>
<evidence type="ECO:0000256" key="10">
    <source>
        <dbReference type="ARBA" id="ARBA00023002"/>
    </source>
</evidence>
<evidence type="ECO:0000256" key="1">
    <source>
        <dbReference type="ARBA" id="ARBA00004477"/>
    </source>
</evidence>
<feature type="binding site" description="axial binding residue" evidence="16">
    <location>
        <position position="28"/>
    </location>
    <ligand>
        <name>heme</name>
        <dbReference type="ChEBI" id="CHEBI:30413"/>
    </ligand>
    <ligandPart>
        <name>Fe</name>
        <dbReference type="ChEBI" id="CHEBI:18248"/>
    </ligandPart>
</feature>
<evidence type="ECO:0000256" key="8">
    <source>
        <dbReference type="ARBA" id="ARBA00022833"/>
    </source>
</evidence>
<dbReference type="Proteomes" id="UP000274756">
    <property type="component" value="Unassembled WGS sequence"/>
</dbReference>
<feature type="binding site" evidence="15">
    <location>
        <position position="184"/>
    </location>
    <ligand>
        <name>Zn(2+)</name>
        <dbReference type="ChEBI" id="CHEBI:29105"/>
        <label>1</label>
    </ligand>
</feature>
<evidence type="ECO:0000313" key="19">
    <source>
        <dbReference type="EMBL" id="VDN50101.1"/>
    </source>
</evidence>
<reference evidence="19 21" key="2">
    <citation type="submission" date="2018-11" db="EMBL/GenBank/DDBJ databases">
        <authorList>
            <consortium name="Pathogen Informatics"/>
        </authorList>
    </citation>
    <scope>NUCLEOTIDE SEQUENCE [LARGE SCALE GENOMIC DNA]</scope>
</reference>
<keyword evidence="14 16" id="KW-0408">Iron</keyword>
<feature type="domain" description="Cytochrome b5 heme-binding" evidence="18">
    <location>
        <begin position="1"/>
        <end position="77"/>
    </location>
</feature>
<keyword evidence="9 17" id="KW-1133">Transmembrane helix</keyword>
<gene>
    <name evidence="19" type="ORF">DME_LOCUS74</name>
</gene>
<evidence type="ECO:0000256" key="7">
    <source>
        <dbReference type="ARBA" id="ARBA00022832"/>
    </source>
</evidence>
<comment type="similarity">
    <text evidence="2 14">Belongs to the sterol desaturase family. SCS7 subfamily.</text>
</comment>
<evidence type="ECO:0000313" key="20">
    <source>
        <dbReference type="Proteomes" id="UP000038040"/>
    </source>
</evidence>
<dbReference type="InterPro" id="IPR014430">
    <property type="entry name" value="Scs7"/>
</dbReference>
<dbReference type="Pfam" id="PF00173">
    <property type="entry name" value="Cyt-b5"/>
    <property type="match status" value="1"/>
</dbReference>
<organism evidence="20 22">
    <name type="scientific">Dracunculus medinensis</name>
    <name type="common">Guinea worm</name>
    <dbReference type="NCBI Taxonomy" id="318479"/>
    <lineage>
        <taxon>Eukaryota</taxon>
        <taxon>Metazoa</taxon>
        <taxon>Ecdysozoa</taxon>
        <taxon>Nematoda</taxon>
        <taxon>Chromadorea</taxon>
        <taxon>Rhabditida</taxon>
        <taxon>Spirurina</taxon>
        <taxon>Dracunculoidea</taxon>
        <taxon>Dracunculidae</taxon>
        <taxon>Dracunculus</taxon>
    </lineage>
</organism>
<keyword evidence="13 14" id="KW-0275">Fatty acid biosynthesis</keyword>
<keyword evidence="11 14" id="KW-0443">Lipid metabolism</keyword>
<evidence type="ECO:0000256" key="17">
    <source>
        <dbReference type="SAM" id="Phobius"/>
    </source>
</evidence>
<evidence type="ECO:0000256" key="14">
    <source>
        <dbReference type="PIRNR" id="PIRNR005149"/>
    </source>
</evidence>
<feature type="transmembrane region" description="Helical" evidence="17">
    <location>
        <begin position="129"/>
        <end position="152"/>
    </location>
</feature>
<evidence type="ECO:0000256" key="12">
    <source>
        <dbReference type="ARBA" id="ARBA00023136"/>
    </source>
</evidence>
<dbReference type="AlphaFoldDB" id="A0A158Q3P6"/>
<keyword evidence="21" id="KW-1185">Reference proteome</keyword>
<keyword evidence="10 14" id="KW-0560">Oxidoreductase</keyword>
<dbReference type="Gene3D" id="3.10.120.10">
    <property type="entry name" value="Cytochrome b5-like heme/steroid binding domain"/>
    <property type="match status" value="1"/>
</dbReference>
<comment type="cofactor">
    <cofactor evidence="16">
        <name>Fe cation</name>
        <dbReference type="ChEBI" id="CHEBI:24875"/>
    </cofactor>
</comment>